<comment type="similarity">
    <text evidence="2">Belongs to the amino acid-polyamine-organocation (APC) superfamily. Spore germination protein (SGP) (TC 2.A.3.9) family.</text>
</comment>
<keyword evidence="7 8" id="KW-0472">Membrane</keyword>
<feature type="transmembrane region" description="Helical" evidence="8">
    <location>
        <begin position="148"/>
        <end position="169"/>
    </location>
</feature>
<dbReference type="Proteomes" id="UP000295132">
    <property type="component" value="Unassembled WGS sequence"/>
</dbReference>
<dbReference type="RefSeq" id="WP_133340593.1">
    <property type="nucleotide sequence ID" value="NZ_JAVGVR010000001.1"/>
</dbReference>
<sequence length="366" mass="42139">MEQIVPEKAKISSFLVFFLIHKMQVGIGVLGFQPIIALTAGYDAWIAVIISGLSIHMILWMMYKIAETADGDIMIAHTVTFGNKMGKFISLLFVIYFLVSAVTVLRNFIEVIQVWMFPDLSTFWYSLAFCCLGTYVVFGGIRTITGVAFFGFVLPAYLVFTFLFTLPYADFKNLLPIFDHSIKDLVKASYQMSFTYSGSLILLFFYPFIKEPKKSKKWAHVAVLLATIAYTFLTILTFAYFSEGQLQKNIWPTLTMWKIVEMPFVERFEYIGIATWTIVLLPNFCISFWCASRIIKKVTNLKQKYGVLMISMIVLIIINFLRTRQQINTVTSYLGKIGFLIDYGYIPLLFFLILIVKRVKKKYRTS</sequence>
<evidence type="ECO:0000313" key="9">
    <source>
        <dbReference type="EMBL" id="MDQ6598961.1"/>
    </source>
</evidence>
<dbReference type="GO" id="GO:0009847">
    <property type="term" value="P:spore germination"/>
    <property type="evidence" value="ECO:0007669"/>
    <property type="project" value="InterPro"/>
</dbReference>
<keyword evidence="12" id="KW-1185">Reference proteome</keyword>
<evidence type="ECO:0000256" key="6">
    <source>
        <dbReference type="ARBA" id="ARBA00022989"/>
    </source>
</evidence>
<feature type="transmembrane region" description="Helical" evidence="8">
    <location>
        <begin position="221"/>
        <end position="241"/>
    </location>
</feature>
<dbReference type="PANTHER" id="PTHR34975">
    <property type="entry name" value="SPORE GERMINATION PROTEIN A2"/>
    <property type="match status" value="1"/>
</dbReference>
<comment type="caution">
    <text evidence="10">The sequence shown here is derived from an EMBL/GenBank/DDBJ whole genome shotgun (WGS) entry which is preliminary data.</text>
</comment>
<feature type="transmembrane region" description="Helical" evidence="8">
    <location>
        <begin position="303"/>
        <end position="321"/>
    </location>
</feature>
<feature type="transmembrane region" description="Helical" evidence="8">
    <location>
        <begin position="12"/>
        <end position="32"/>
    </location>
</feature>
<reference evidence="9" key="2">
    <citation type="submission" date="2023-08" db="EMBL/GenBank/DDBJ databases">
        <title>Nitrogen cycling bacteria in agricultural field soils.</title>
        <authorList>
            <person name="Jang J."/>
        </authorList>
    </citation>
    <scope>NUCLEOTIDE SEQUENCE</scope>
    <source>
        <strain evidence="9">PS3-36</strain>
    </source>
</reference>
<dbReference type="Gene3D" id="1.20.1740.10">
    <property type="entry name" value="Amino acid/polyamine transporter I"/>
    <property type="match status" value="1"/>
</dbReference>
<dbReference type="NCBIfam" id="TIGR00912">
    <property type="entry name" value="2A0309"/>
    <property type="match status" value="1"/>
</dbReference>
<reference evidence="10 11" key="1">
    <citation type="submission" date="2019-03" db="EMBL/GenBank/DDBJ databases">
        <title>Bacillus niacini sp. nov. a Nicotinate-Metabolizing Mesophile Isolated from Soil.</title>
        <authorList>
            <person name="Zhang G."/>
        </authorList>
    </citation>
    <scope>NUCLEOTIDE SEQUENCE [LARGE SCALE GENOMIC DNA]</scope>
    <source>
        <strain evidence="10 11">WN066</strain>
    </source>
</reference>
<evidence type="ECO:0000256" key="2">
    <source>
        <dbReference type="ARBA" id="ARBA00007998"/>
    </source>
</evidence>
<evidence type="ECO:0000256" key="3">
    <source>
        <dbReference type="ARBA" id="ARBA00022448"/>
    </source>
</evidence>
<gene>
    <name evidence="10" type="ORF">E2K98_29985</name>
    <name evidence="9" type="ORF">RCG21_21865</name>
</gene>
<evidence type="ECO:0000256" key="5">
    <source>
        <dbReference type="ARBA" id="ARBA00022692"/>
    </source>
</evidence>
<evidence type="ECO:0000256" key="1">
    <source>
        <dbReference type="ARBA" id="ARBA00004141"/>
    </source>
</evidence>
<protein>
    <submittedName>
        <fullName evidence="9">GerAB/ArcD/ProY family transporter</fullName>
    </submittedName>
    <submittedName>
        <fullName evidence="10">Spore gernimation protein GerB</fullName>
    </submittedName>
</protein>
<feature type="transmembrane region" description="Helical" evidence="8">
    <location>
        <begin position="44"/>
        <end position="63"/>
    </location>
</feature>
<organism evidence="10 11">
    <name type="scientific">Bacillus salipaludis</name>
    <dbReference type="NCBI Taxonomy" id="2547811"/>
    <lineage>
        <taxon>Bacteria</taxon>
        <taxon>Bacillati</taxon>
        <taxon>Bacillota</taxon>
        <taxon>Bacilli</taxon>
        <taxon>Bacillales</taxon>
        <taxon>Bacillaceae</taxon>
        <taxon>Bacillus</taxon>
    </lineage>
</organism>
<feature type="transmembrane region" description="Helical" evidence="8">
    <location>
        <begin position="189"/>
        <end position="209"/>
    </location>
</feature>
<name>A0A4R5VHG8_9BACI</name>
<dbReference type="Proteomes" id="UP001178888">
    <property type="component" value="Unassembled WGS sequence"/>
</dbReference>
<feature type="transmembrane region" description="Helical" evidence="8">
    <location>
        <begin position="121"/>
        <end position="141"/>
    </location>
</feature>
<dbReference type="EMBL" id="SMYO01000061">
    <property type="protein sequence ID" value="TDK54037.1"/>
    <property type="molecule type" value="Genomic_DNA"/>
</dbReference>
<dbReference type="Pfam" id="PF03845">
    <property type="entry name" value="Spore_permease"/>
    <property type="match status" value="1"/>
</dbReference>
<dbReference type="GO" id="GO:0016020">
    <property type="term" value="C:membrane"/>
    <property type="evidence" value="ECO:0007669"/>
    <property type="project" value="UniProtKB-SubCell"/>
</dbReference>
<dbReference type="InterPro" id="IPR004761">
    <property type="entry name" value="Spore_GerAB"/>
</dbReference>
<evidence type="ECO:0000313" key="12">
    <source>
        <dbReference type="Proteomes" id="UP001178888"/>
    </source>
</evidence>
<evidence type="ECO:0000256" key="4">
    <source>
        <dbReference type="ARBA" id="ARBA00022544"/>
    </source>
</evidence>
<keyword evidence="4" id="KW-0309">Germination</keyword>
<comment type="subcellular location">
    <subcellularLocation>
        <location evidence="1">Membrane</location>
        <topology evidence="1">Multi-pass membrane protein</topology>
    </subcellularLocation>
</comment>
<dbReference type="AlphaFoldDB" id="A0A4R5VHG8"/>
<evidence type="ECO:0000313" key="10">
    <source>
        <dbReference type="EMBL" id="TDK54037.1"/>
    </source>
</evidence>
<accession>A0A4R5VHG8</accession>
<proteinExistence type="inferred from homology"/>
<keyword evidence="6 8" id="KW-1133">Transmembrane helix</keyword>
<keyword evidence="3" id="KW-0813">Transport</keyword>
<dbReference type="PANTHER" id="PTHR34975:SF2">
    <property type="entry name" value="SPORE GERMINATION PROTEIN A2"/>
    <property type="match status" value="1"/>
</dbReference>
<feature type="transmembrane region" description="Helical" evidence="8">
    <location>
        <begin position="88"/>
        <end position="109"/>
    </location>
</feature>
<feature type="transmembrane region" description="Helical" evidence="8">
    <location>
        <begin position="270"/>
        <end position="291"/>
    </location>
</feature>
<keyword evidence="5 8" id="KW-0812">Transmembrane</keyword>
<feature type="transmembrane region" description="Helical" evidence="8">
    <location>
        <begin position="333"/>
        <end position="356"/>
    </location>
</feature>
<evidence type="ECO:0000313" key="11">
    <source>
        <dbReference type="Proteomes" id="UP000295132"/>
    </source>
</evidence>
<evidence type="ECO:0000256" key="8">
    <source>
        <dbReference type="SAM" id="Phobius"/>
    </source>
</evidence>
<dbReference type="EMBL" id="JAVGVR010000001">
    <property type="protein sequence ID" value="MDQ6598961.1"/>
    <property type="molecule type" value="Genomic_DNA"/>
</dbReference>
<evidence type="ECO:0000256" key="7">
    <source>
        <dbReference type="ARBA" id="ARBA00023136"/>
    </source>
</evidence>